<evidence type="ECO:0000256" key="5">
    <source>
        <dbReference type="SAM" id="Phobius"/>
    </source>
</evidence>
<keyword evidence="5" id="KW-1133">Transmembrane helix</keyword>
<keyword evidence="2 5" id="KW-0472">Membrane</keyword>
<dbReference type="InParanoid" id="I7MGA6"/>
<keyword evidence="3" id="KW-0576">Peroxisome</keyword>
<accession>I7MGA6</accession>
<proteinExistence type="predicted"/>
<dbReference type="OrthoDB" id="411017at2759"/>
<dbReference type="PANTHER" id="PTHR12652">
    <property type="entry name" value="PEROXISOMAL BIOGENESIS FACTOR 11"/>
    <property type="match status" value="1"/>
</dbReference>
<organism evidence="6 7">
    <name type="scientific">Tetrahymena thermophila (strain SB210)</name>
    <dbReference type="NCBI Taxonomy" id="312017"/>
    <lineage>
        <taxon>Eukaryota</taxon>
        <taxon>Sar</taxon>
        <taxon>Alveolata</taxon>
        <taxon>Ciliophora</taxon>
        <taxon>Intramacronucleata</taxon>
        <taxon>Oligohymenophorea</taxon>
        <taxon>Hymenostomatida</taxon>
        <taxon>Tetrahymenina</taxon>
        <taxon>Tetrahymenidae</taxon>
        <taxon>Tetrahymena</taxon>
    </lineage>
</organism>
<reference evidence="7" key="1">
    <citation type="journal article" date="2006" name="PLoS Biol.">
        <title>Macronuclear genome sequence of the ciliate Tetrahymena thermophila, a model eukaryote.</title>
        <authorList>
            <person name="Eisen J.A."/>
            <person name="Coyne R.S."/>
            <person name="Wu M."/>
            <person name="Wu D."/>
            <person name="Thiagarajan M."/>
            <person name="Wortman J.R."/>
            <person name="Badger J.H."/>
            <person name="Ren Q."/>
            <person name="Amedeo P."/>
            <person name="Jones K.M."/>
            <person name="Tallon L.J."/>
            <person name="Delcher A.L."/>
            <person name="Salzberg S.L."/>
            <person name="Silva J.C."/>
            <person name="Haas B.J."/>
            <person name="Majoros W.H."/>
            <person name="Farzad M."/>
            <person name="Carlton J.M."/>
            <person name="Smith R.K. Jr."/>
            <person name="Garg J."/>
            <person name="Pearlman R.E."/>
            <person name="Karrer K.M."/>
            <person name="Sun L."/>
            <person name="Manning G."/>
            <person name="Elde N.C."/>
            <person name="Turkewitz A.P."/>
            <person name="Asai D.J."/>
            <person name="Wilkes D.E."/>
            <person name="Wang Y."/>
            <person name="Cai H."/>
            <person name="Collins K."/>
            <person name="Stewart B.A."/>
            <person name="Lee S.R."/>
            <person name="Wilamowska K."/>
            <person name="Weinberg Z."/>
            <person name="Ruzzo W.L."/>
            <person name="Wloga D."/>
            <person name="Gaertig J."/>
            <person name="Frankel J."/>
            <person name="Tsao C.-C."/>
            <person name="Gorovsky M.A."/>
            <person name="Keeling P.J."/>
            <person name="Waller R.F."/>
            <person name="Patron N.J."/>
            <person name="Cherry J.M."/>
            <person name="Stover N.A."/>
            <person name="Krieger C.J."/>
            <person name="del Toro C."/>
            <person name="Ryder H.F."/>
            <person name="Williamson S.C."/>
            <person name="Barbeau R.A."/>
            <person name="Hamilton E.P."/>
            <person name="Orias E."/>
        </authorList>
    </citation>
    <scope>NUCLEOTIDE SEQUENCE [LARGE SCALE GENOMIC DNA]</scope>
    <source>
        <strain evidence="7">SB210</strain>
    </source>
</reference>
<dbReference type="EMBL" id="GG662603">
    <property type="protein sequence ID" value="EAS01285.2"/>
    <property type="molecule type" value="Genomic_DNA"/>
</dbReference>
<keyword evidence="1" id="KW-0962">Peroxisome biogenesis</keyword>
<protein>
    <submittedName>
        <fullName evidence="6">Peroxisomal biogenesis factor 11</fullName>
    </submittedName>
</protein>
<keyword evidence="7" id="KW-1185">Reference proteome</keyword>
<keyword evidence="5" id="KW-0812">Transmembrane</keyword>
<dbReference type="Pfam" id="PF05648">
    <property type="entry name" value="PEX11"/>
    <property type="match status" value="1"/>
</dbReference>
<comment type="subcellular location">
    <subcellularLocation>
        <location evidence="4">Peroxisome membrane</location>
    </subcellularLocation>
</comment>
<dbReference type="KEGG" id="tet:TTHERM_00148950"/>
<sequence length="332" mass="38813">MDYSNSNNNPSPLFQSCANKNLIGKKKGLSFADLTKKINQNLKVPIQQIKIMATKMSQVSKVMKTSKGRDKICQIIQYSSDLTHACYQHSNIENIQKQYLEGLLKGPKVANNVKHSIKNGRKIFKLFNFLLEFKRIQMVIEKRKPILYKIALILCRITNFFYYLFDNILWATKIGKFSNLLTHSPKTIKLLKDLFCFAKIIIKIIISVYKCQKRKQKIRTILQKTAGKSTVIIEPNEKYFYMSKYLLTQRIKFREDRFKILVKILQFLMLCKRLRIYLVSDHFGDIAYASFGLFATIINTLKNISEKQKLVKIQQSQDNNNNIQKVKNKIFA</sequence>
<dbReference type="GO" id="GO:0005778">
    <property type="term" value="C:peroxisomal membrane"/>
    <property type="evidence" value="ECO:0007669"/>
    <property type="project" value="UniProtKB-SubCell"/>
</dbReference>
<name>I7MGA6_TETTS</name>
<feature type="transmembrane region" description="Helical" evidence="5">
    <location>
        <begin position="146"/>
        <end position="165"/>
    </location>
</feature>
<dbReference type="InterPro" id="IPR008733">
    <property type="entry name" value="PEX11"/>
</dbReference>
<dbReference type="GO" id="GO:0016559">
    <property type="term" value="P:peroxisome fission"/>
    <property type="evidence" value="ECO:0007669"/>
    <property type="project" value="InterPro"/>
</dbReference>
<evidence type="ECO:0000256" key="2">
    <source>
        <dbReference type="ARBA" id="ARBA00023136"/>
    </source>
</evidence>
<feature type="transmembrane region" description="Helical" evidence="5">
    <location>
        <begin position="190"/>
        <end position="209"/>
    </location>
</feature>
<evidence type="ECO:0000256" key="1">
    <source>
        <dbReference type="ARBA" id="ARBA00022593"/>
    </source>
</evidence>
<gene>
    <name evidence="6" type="ORF">TTHERM_00148950</name>
</gene>
<evidence type="ECO:0000256" key="4">
    <source>
        <dbReference type="ARBA" id="ARBA00046271"/>
    </source>
</evidence>
<evidence type="ECO:0000313" key="6">
    <source>
        <dbReference type="EMBL" id="EAS01285.2"/>
    </source>
</evidence>
<dbReference type="Proteomes" id="UP000009168">
    <property type="component" value="Unassembled WGS sequence"/>
</dbReference>
<dbReference type="RefSeq" id="XP_001021530.2">
    <property type="nucleotide sequence ID" value="XM_001021530.2"/>
</dbReference>
<evidence type="ECO:0000256" key="3">
    <source>
        <dbReference type="ARBA" id="ARBA00023140"/>
    </source>
</evidence>
<dbReference type="AlphaFoldDB" id="I7MGA6"/>
<evidence type="ECO:0000313" key="7">
    <source>
        <dbReference type="Proteomes" id="UP000009168"/>
    </source>
</evidence>
<dbReference type="GeneID" id="7825226"/>
<dbReference type="PANTHER" id="PTHR12652:SF50">
    <property type="entry name" value="PEROXIN 11"/>
    <property type="match status" value="1"/>
</dbReference>